<name>A0A2J8A587_9CHLO</name>
<feature type="compositionally biased region" description="Gly residues" evidence="1">
    <location>
        <begin position="76"/>
        <end position="91"/>
    </location>
</feature>
<evidence type="ECO:0000313" key="3">
    <source>
        <dbReference type="Proteomes" id="UP000236333"/>
    </source>
</evidence>
<reference evidence="2 3" key="1">
    <citation type="journal article" date="2017" name="Mol. Biol. Evol.">
        <title>The 4-celled Tetrabaena socialis nuclear genome reveals the essential components for genetic control of cell number at the origin of multicellularity in the volvocine lineage.</title>
        <authorList>
            <person name="Featherston J."/>
            <person name="Arakaki Y."/>
            <person name="Hanschen E.R."/>
            <person name="Ferris P.J."/>
            <person name="Michod R.E."/>
            <person name="Olson B.J.S.C."/>
            <person name="Nozaki H."/>
            <person name="Durand P.M."/>
        </authorList>
    </citation>
    <scope>NUCLEOTIDE SEQUENCE [LARGE SCALE GENOMIC DNA]</scope>
    <source>
        <strain evidence="2 3">NIES-571</strain>
    </source>
</reference>
<gene>
    <name evidence="2" type="ORF">TSOC_005853</name>
</gene>
<evidence type="ECO:0000313" key="2">
    <source>
        <dbReference type="EMBL" id="PNH07702.1"/>
    </source>
</evidence>
<protein>
    <submittedName>
        <fullName evidence="2">Uncharacterized protein</fullName>
    </submittedName>
</protein>
<dbReference type="EMBL" id="PGGS01000166">
    <property type="protein sequence ID" value="PNH07702.1"/>
    <property type="molecule type" value="Genomic_DNA"/>
</dbReference>
<sequence length="102" mass="10892">MTAREAVQAEAHSPSDLAVRSMWCSAEAIMPCRKREVAQQQSMVALHRLGRENRELHRQLQQQVRARIVDLTAGLTAGGPSGGGRAGGSEGGEADEAARGQE</sequence>
<proteinExistence type="predicted"/>
<accession>A0A2J8A587</accession>
<keyword evidence="3" id="KW-1185">Reference proteome</keyword>
<evidence type="ECO:0000256" key="1">
    <source>
        <dbReference type="SAM" id="MobiDB-lite"/>
    </source>
</evidence>
<dbReference type="Proteomes" id="UP000236333">
    <property type="component" value="Unassembled WGS sequence"/>
</dbReference>
<organism evidence="2 3">
    <name type="scientific">Tetrabaena socialis</name>
    <dbReference type="NCBI Taxonomy" id="47790"/>
    <lineage>
        <taxon>Eukaryota</taxon>
        <taxon>Viridiplantae</taxon>
        <taxon>Chlorophyta</taxon>
        <taxon>core chlorophytes</taxon>
        <taxon>Chlorophyceae</taxon>
        <taxon>CS clade</taxon>
        <taxon>Chlamydomonadales</taxon>
        <taxon>Tetrabaenaceae</taxon>
        <taxon>Tetrabaena</taxon>
    </lineage>
</organism>
<comment type="caution">
    <text evidence="2">The sequence shown here is derived from an EMBL/GenBank/DDBJ whole genome shotgun (WGS) entry which is preliminary data.</text>
</comment>
<feature type="region of interest" description="Disordered" evidence="1">
    <location>
        <begin position="74"/>
        <end position="102"/>
    </location>
</feature>
<dbReference type="AlphaFoldDB" id="A0A2J8A587"/>